<keyword evidence="3" id="KW-1185">Reference proteome</keyword>
<comment type="caution">
    <text evidence="2">The sequence shown here is derived from an EMBL/GenBank/DDBJ whole genome shotgun (WGS) entry which is preliminary data.</text>
</comment>
<reference evidence="2 3" key="1">
    <citation type="submission" date="2015-05" db="EMBL/GenBank/DDBJ databases">
        <title>Photobacterium galathea sp. nov.</title>
        <authorList>
            <person name="Machado H."/>
            <person name="Gram L."/>
        </authorList>
    </citation>
    <scope>NUCLEOTIDE SEQUENCE [LARGE SCALE GENOMIC DNA]</scope>
    <source>
        <strain evidence="2 3">DSM 22954</strain>
    </source>
</reference>
<dbReference type="GO" id="GO:0005829">
    <property type="term" value="C:cytosol"/>
    <property type="evidence" value="ECO:0007669"/>
    <property type="project" value="TreeGrafter"/>
</dbReference>
<dbReference type="Proteomes" id="UP000035909">
    <property type="component" value="Unassembled WGS sequence"/>
</dbReference>
<proteinExistence type="predicted"/>
<protein>
    <submittedName>
        <fullName evidence="2">Crp/Fnr family transcriptional regulator</fullName>
    </submittedName>
</protein>
<evidence type="ECO:0000259" key="1">
    <source>
        <dbReference type="PROSITE" id="PS50042"/>
    </source>
</evidence>
<dbReference type="RefSeq" id="WP_047883555.1">
    <property type="nucleotide sequence ID" value="NZ_CP071325.1"/>
</dbReference>
<dbReference type="GO" id="GO:0003700">
    <property type="term" value="F:DNA-binding transcription factor activity"/>
    <property type="evidence" value="ECO:0007669"/>
    <property type="project" value="TreeGrafter"/>
</dbReference>
<dbReference type="Gene3D" id="2.60.120.10">
    <property type="entry name" value="Jelly Rolls"/>
    <property type="match status" value="1"/>
</dbReference>
<evidence type="ECO:0000313" key="2">
    <source>
        <dbReference type="EMBL" id="KLV11596.1"/>
    </source>
</evidence>
<dbReference type="InterPro" id="IPR014710">
    <property type="entry name" value="RmlC-like_jellyroll"/>
</dbReference>
<evidence type="ECO:0000313" key="3">
    <source>
        <dbReference type="Proteomes" id="UP000035909"/>
    </source>
</evidence>
<dbReference type="PATRIC" id="fig|320778.3.peg.511"/>
<dbReference type="SMART" id="SM00100">
    <property type="entry name" value="cNMP"/>
    <property type="match status" value="1"/>
</dbReference>
<dbReference type="CDD" id="cd00038">
    <property type="entry name" value="CAP_ED"/>
    <property type="match status" value="1"/>
</dbReference>
<dbReference type="PANTHER" id="PTHR24567">
    <property type="entry name" value="CRP FAMILY TRANSCRIPTIONAL REGULATORY PROTEIN"/>
    <property type="match status" value="1"/>
</dbReference>
<sequence length="226" mass="25960">MQLKPYSTGRFTEHLNSLYPAFREAFYRCRIASQYFQSGDVLLRQGQVVESLYLVSGGKVSINMSAVNGRRFQLGEVDCDYHIFGEMELFNGTLCQWSVVAEEQIEVDVISLQAVADLLTERPEFSLFFASALAFDYQDSLAISTHRLLHPITYNIAYDLWHRQQESVLLGAFEKSGLEAERFGTSSRVYRRAVKELIDKNLIEKQGQELRVKDMAALKRFLDTFE</sequence>
<organism evidence="2 3">
    <name type="scientific">Photobacterium ganghwense</name>
    <dbReference type="NCBI Taxonomy" id="320778"/>
    <lineage>
        <taxon>Bacteria</taxon>
        <taxon>Pseudomonadati</taxon>
        <taxon>Pseudomonadota</taxon>
        <taxon>Gammaproteobacteria</taxon>
        <taxon>Vibrionales</taxon>
        <taxon>Vibrionaceae</taxon>
        <taxon>Photobacterium</taxon>
    </lineage>
</organism>
<dbReference type="InterPro" id="IPR018490">
    <property type="entry name" value="cNMP-bd_dom_sf"/>
</dbReference>
<dbReference type="EMBL" id="LDOU01000002">
    <property type="protein sequence ID" value="KLV11596.1"/>
    <property type="molecule type" value="Genomic_DNA"/>
</dbReference>
<gene>
    <name evidence="2" type="ORF">ABT57_02395</name>
</gene>
<feature type="domain" description="Cyclic nucleotide-binding" evidence="1">
    <location>
        <begin position="14"/>
        <end position="119"/>
    </location>
</feature>
<accession>A0A0J1HJ61</accession>
<dbReference type="SUPFAM" id="SSF51206">
    <property type="entry name" value="cAMP-binding domain-like"/>
    <property type="match status" value="1"/>
</dbReference>
<dbReference type="STRING" id="320778.ABT57_02395"/>
<dbReference type="AlphaFoldDB" id="A0A0J1HJ61"/>
<dbReference type="PANTHER" id="PTHR24567:SF77">
    <property type="entry name" value="NUCLEOSIDE-RESPONSIVE TRANSCRIPTIONAL ACTIVATOR OF NUCLEOSIDE UTILIZATION DEOR"/>
    <property type="match status" value="1"/>
</dbReference>
<dbReference type="PROSITE" id="PS50042">
    <property type="entry name" value="CNMP_BINDING_3"/>
    <property type="match status" value="1"/>
</dbReference>
<dbReference type="InterPro" id="IPR000595">
    <property type="entry name" value="cNMP-bd_dom"/>
</dbReference>
<name>A0A0J1HJ61_9GAMM</name>
<dbReference type="Pfam" id="PF00027">
    <property type="entry name" value="cNMP_binding"/>
    <property type="match status" value="1"/>
</dbReference>
<dbReference type="OrthoDB" id="7826327at2"/>
<dbReference type="InterPro" id="IPR050397">
    <property type="entry name" value="Env_Response_Regulators"/>
</dbReference>